<sequence length="390" mass="41693">MSGESSLAFLHSIHRRRGVFNKGLNKGTAAASFAVLSLLGVSGMAAVLTLIMRDLRENEVKETSSLEVIRVALPVAPLRRNAAHPQTALDHRHAQSKHMASLSSGKVRAGIGKRGRAANGVTRANGYTSTFSRMDADASNDYDEHVRGSTDSDMAMDVTPQRNTTATDKNEPAFAGVEDYREPSNGFNVSVGTDEGGEAKGSKEILNYSLSTEEVFGSSSPPRLQGSPMHMSTLPSATRTTATSTAANTSRTKHTTLIPTADNPSDIDNPEKRNAGSSTWLLFCFYDDRSSTRSPGFSVYDFPVQLCTDVAFCCVDVNAKGQVVTSKNLELFLEAMAHEFLPRNHLFVTLGGHRALDSPPGRGSAKYRAVCHAALGRGAAAGCGWAGRLP</sequence>
<comment type="caution">
    <text evidence="1">The sequence shown here is derived from an EMBL/GenBank/DDBJ whole genome shotgun (WGS) entry which is preliminary data.</text>
</comment>
<evidence type="ECO:0000313" key="2">
    <source>
        <dbReference type="Proteomes" id="UP000821845"/>
    </source>
</evidence>
<accession>A0ACB7SVE9</accession>
<reference evidence="1" key="1">
    <citation type="submission" date="2020-05" db="EMBL/GenBank/DDBJ databases">
        <title>Large-scale comparative analyses of tick genomes elucidate their genetic diversity and vector capacities.</title>
        <authorList>
            <person name="Jia N."/>
            <person name="Wang J."/>
            <person name="Shi W."/>
            <person name="Du L."/>
            <person name="Sun Y."/>
            <person name="Zhan W."/>
            <person name="Jiang J."/>
            <person name="Wang Q."/>
            <person name="Zhang B."/>
            <person name="Ji P."/>
            <person name="Sakyi L.B."/>
            <person name="Cui X."/>
            <person name="Yuan T."/>
            <person name="Jiang B."/>
            <person name="Yang W."/>
            <person name="Lam T.T.-Y."/>
            <person name="Chang Q."/>
            <person name="Ding S."/>
            <person name="Wang X."/>
            <person name="Zhu J."/>
            <person name="Ruan X."/>
            <person name="Zhao L."/>
            <person name="Wei J."/>
            <person name="Que T."/>
            <person name="Du C."/>
            <person name="Cheng J."/>
            <person name="Dai P."/>
            <person name="Han X."/>
            <person name="Huang E."/>
            <person name="Gao Y."/>
            <person name="Liu J."/>
            <person name="Shao H."/>
            <person name="Ye R."/>
            <person name="Li L."/>
            <person name="Wei W."/>
            <person name="Wang X."/>
            <person name="Wang C."/>
            <person name="Yang T."/>
            <person name="Huo Q."/>
            <person name="Li W."/>
            <person name="Guo W."/>
            <person name="Chen H."/>
            <person name="Zhou L."/>
            <person name="Ni X."/>
            <person name="Tian J."/>
            <person name="Zhou Y."/>
            <person name="Sheng Y."/>
            <person name="Liu T."/>
            <person name="Pan Y."/>
            <person name="Xia L."/>
            <person name="Li J."/>
            <person name="Zhao F."/>
            <person name="Cao W."/>
        </authorList>
    </citation>
    <scope>NUCLEOTIDE SEQUENCE</scope>
    <source>
        <strain evidence="1">Hyas-2018</strain>
    </source>
</reference>
<proteinExistence type="predicted"/>
<protein>
    <submittedName>
        <fullName evidence="1">Uncharacterized protein</fullName>
    </submittedName>
</protein>
<organism evidence="1 2">
    <name type="scientific">Hyalomma asiaticum</name>
    <name type="common">Tick</name>
    <dbReference type="NCBI Taxonomy" id="266040"/>
    <lineage>
        <taxon>Eukaryota</taxon>
        <taxon>Metazoa</taxon>
        <taxon>Ecdysozoa</taxon>
        <taxon>Arthropoda</taxon>
        <taxon>Chelicerata</taxon>
        <taxon>Arachnida</taxon>
        <taxon>Acari</taxon>
        <taxon>Parasitiformes</taxon>
        <taxon>Ixodida</taxon>
        <taxon>Ixodoidea</taxon>
        <taxon>Ixodidae</taxon>
        <taxon>Hyalomminae</taxon>
        <taxon>Hyalomma</taxon>
    </lineage>
</organism>
<keyword evidence="2" id="KW-1185">Reference proteome</keyword>
<name>A0ACB7SVE9_HYAAI</name>
<evidence type="ECO:0000313" key="1">
    <source>
        <dbReference type="EMBL" id="KAH6938585.1"/>
    </source>
</evidence>
<gene>
    <name evidence="1" type="ORF">HPB50_010902</name>
</gene>
<dbReference type="EMBL" id="CM023482">
    <property type="protein sequence ID" value="KAH6938585.1"/>
    <property type="molecule type" value="Genomic_DNA"/>
</dbReference>
<dbReference type="Proteomes" id="UP000821845">
    <property type="component" value="Chromosome 2"/>
</dbReference>